<dbReference type="EMBL" id="JBHRYB010000005">
    <property type="protein sequence ID" value="MFC3679453.1"/>
    <property type="molecule type" value="Genomic_DNA"/>
</dbReference>
<dbReference type="Proteomes" id="UP001595722">
    <property type="component" value="Unassembled WGS sequence"/>
</dbReference>
<organism evidence="3 4">
    <name type="scientific">Bacterioplanoides pacificum</name>
    <dbReference type="NCBI Taxonomy" id="1171596"/>
    <lineage>
        <taxon>Bacteria</taxon>
        <taxon>Pseudomonadati</taxon>
        <taxon>Pseudomonadota</taxon>
        <taxon>Gammaproteobacteria</taxon>
        <taxon>Oceanospirillales</taxon>
        <taxon>Oceanospirillaceae</taxon>
        <taxon>Bacterioplanoides</taxon>
    </lineage>
</organism>
<evidence type="ECO:0000313" key="4">
    <source>
        <dbReference type="Proteomes" id="UP001595722"/>
    </source>
</evidence>
<name>A0ABV7VTN7_9GAMM</name>
<keyword evidence="2 3" id="KW-0418">Kinase</keyword>
<sequence>MNTARSLDQQHAYQTLQQILNDAVKQGKLFAPARDIQGFSHQQHQQQIHFSVQTGAGAYFIKCNDLSHRPQYQAEHTSLLTIIASETLATCAPLAVGAVDDQSYLILQHLSLALHGDWFSAGQQLAQMHQHHSGMGYGFDNTSYCGDTPQDNRWNDNWADFFIDQRLKPLINQLAARGIHFSQQQACLANAQQLLADHHPAASLLHGDLWSGNIGFNNDKQLPYPMIFDPASYYGDAETDLAMTELFGRLPKKFYDGYQSISAPLDGYQQRRNIYQLYHLLNHALLFGDHYIEQSERMMLDIIAA</sequence>
<dbReference type="GO" id="GO:0016301">
    <property type="term" value="F:kinase activity"/>
    <property type="evidence" value="ECO:0007669"/>
    <property type="project" value="UniProtKB-KW"/>
</dbReference>
<dbReference type="Gene3D" id="3.90.1200.10">
    <property type="match status" value="1"/>
</dbReference>
<keyword evidence="4" id="KW-1185">Reference proteome</keyword>
<dbReference type="PIRSF" id="PIRSF006221">
    <property type="entry name" value="Ketosamine-3-kinase"/>
    <property type="match status" value="1"/>
</dbReference>
<dbReference type="RefSeq" id="WP_376865151.1">
    <property type="nucleotide sequence ID" value="NZ_JBHRYB010000005.1"/>
</dbReference>
<reference evidence="4" key="1">
    <citation type="journal article" date="2019" name="Int. J. Syst. Evol. Microbiol.">
        <title>The Global Catalogue of Microorganisms (GCM) 10K type strain sequencing project: providing services to taxonomists for standard genome sequencing and annotation.</title>
        <authorList>
            <consortium name="The Broad Institute Genomics Platform"/>
            <consortium name="The Broad Institute Genome Sequencing Center for Infectious Disease"/>
            <person name="Wu L."/>
            <person name="Ma J."/>
        </authorList>
    </citation>
    <scope>NUCLEOTIDE SEQUENCE [LARGE SCALE GENOMIC DNA]</scope>
    <source>
        <strain evidence="4">KCTC 42424</strain>
    </source>
</reference>
<dbReference type="Gene3D" id="3.30.200.20">
    <property type="entry name" value="Phosphorylase Kinase, domain 1"/>
    <property type="match status" value="1"/>
</dbReference>
<comment type="similarity">
    <text evidence="1 2">Belongs to the fructosamine kinase family.</text>
</comment>
<comment type="caution">
    <text evidence="3">The sequence shown here is derived from an EMBL/GenBank/DDBJ whole genome shotgun (WGS) entry which is preliminary data.</text>
</comment>
<dbReference type="InterPro" id="IPR011009">
    <property type="entry name" value="Kinase-like_dom_sf"/>
</dbReference>
<dbReference type="Pfam" id="PF03881">
    <property type="entry name" value="Fructosamin_kin"/>
    <property type="match status" value="1"/>
</dbReference>
<dbReference type="InterPro" id="IPR016477">
    <property type="entry name" value="Fructo-/Ketosamine-3-kinase"/>
</dbReference>
<dbReference type="PANTHER" id="PTHR12149">
    <property type="entry name" value="FRUCTOSAMINE 3 KINASE-RELATED PROTEIN"/>
    <property type="match status" value="1"/>
</dbReference>
<proteinExistence type="inferred from homology"/>
<gene>
    <name evidence="3" type="ORF">ACFOMG_04920</name>
</gene>
<dbReference type="PANTHER" id="PTHR12149:SF8">
    <property type="entry name" value="PROTEIN-RIBULOSAMINE 3-KINASE"/>
    <property type="match status" value="1"/>
</dbReference>
<accession>A0ABV7VTN7</accession>
<evidence type="ECO:0000256" key="2">
    <source>
        <dbReference type="PIRNR" id="PIRNR006221"/>
    </source>
</evidence>
<evidence type="ECO:0000313" key="3">
    <source>
        <dbReference type="EMBL" id="MFC3679453.1"/>
    </source>
</evidence>
<keyword evidence="2" id="KW-0808">Transferase</keyword>
<dbReference type="SUPFAM" id="SSF56112">
    <property type="entry name" value="Protein kinase-like (PK-like)"/>
    <property type="match status" value="1"/>
</dbReference>
<protein>
    <submittedName>
        <fullName evidence="3">Fructosamine kinase family protein</fullName>
    </submittedName>
</protein>
<evidence type="ECO:0000256" key="1">
    <source>
        <dbReference type="ARBA" id="ARBA00009460"/>
    </source>
</evidence>